<sequence length="98" mass="10921">MAQSAELEPEPYGSMSSSKLKTSKQQPAAIGWTFACARSFVPPSAIRDDIFLGRLRHSPPRRIRITRKGRRFIRATVFSRTGKCLRLLSAGSNRSGQN</sequence>
<dbReference type="Proteomes" id="UP000030765">
    <property type="component" value="Unassembled WGS sequence"/>
</dbReference>
<keyword evidence="2" id="KW-0808">Transferase</keyword>
<dbReference type="EMBL" id="ATLV01024151">
    <property type="status" value="NOT_ANNOTATED_CDS"/>
    <property type="molecule type" value="Genomic_DNA"/>
</dbReference>
<proteinExistence type="predicted"/>
<evidence type="ECO:0000313" key="3">
    <source>
        <dbReference type="EnsemblMetazoa" id="ASIC019197-PA"/>
    </source>
</evidence>
<dbReference type="EMBL" id="KE525350">
    <property type="protein sequence ID" value="KFB50854.1"/>
    <property type="molecule type" value="Genomic_DNA"/>
</dbReference>
<dbReference type="GO" id="GO:0016740">
    <property type="term" value="F:transferase activity"/>
    <property type="evidence" value="ECO:0007669"/>
    <property type="project" value="UniProtKB-KW"/>
</dbReference>
<reference evidence="3" key="2">
    <citation type="submission" date="2020-05" db="UniProtKB">
        <authorList>
            <consortium name="EnsemblMetazoa"/>
        </authorList>
    </citation>
    <scope>IDENTIFICATION</scope>
</reference>
<evidence type="ECO:0000313" key="4">
    <source>
        <dbReference type="Proteomes" id="UP000030765"/>
    </source>
</evidence>
<reference evidence="2 4" key="1">
    <citation type="journal article" date="2014" name="BMC Genomics">
        <title>Genome sequence of Anopheles sinensis provides insight into genetics basis of mosquito competence for malaria parasites.</title>
        <authorList>
            <person name="Zhou D."/>
            <person name="Zhang D."/>
            <person name="Ding G."/>
            <person name="Shi L."/>
            <person name="Hou Q."/>
            <person name="Ye Y."/>
            <person name="Xu Y."/>
            <person name="Zhou H."/>
            <person name="Xiong C."/>
            <person name="Li S."/>
            <person name="Yu J."/>
            <person name="Hong S."/>
            <person name="Yu X."/>
            <person name="Zou P."/>
            <person name="Chen C."/>
            <person name="Chang X."/>
            <person name="Wang W."/>
            <person name="Lv Y."/>
            <person name="Sun Y."/>
            <person name="Ma L."/>
            <person name="Shen B."/>
            <person name="Zhu C."/>
        </authorList>
    </citation>
    <scope>NUCLEOTIDE SEQUENCE [LARGE SCALE GENOMIC DNA]</scope>
</reference>
<protein>
    <submittedName>
        <fullName evidence="2 3">Putative 4'-phosphopantetheinyl transferase</fullName>
    </submittedName>
</protein>
<dbReference type="EnsemblMetazoa" id="ASIC019197-RA">
    <property type="protein sequence ID" value="ASIC019197-PA"/>
    <property type="gene ID" value="ASIC019197"/>
</dbReference>
<dbReference type="AlphaFoldDB" id="A0A084WKW0"/>
<keyword evidence="4" id="KW-1185">Reference proteome</keyword>
<organism evidence="2">
    <name type="scientific">Anopheles sinensis</name>
    <name type="common">Mosquito</name>
    <dbReference type="NCBI Taxonomy" id="74873"/>
    <lineage>
        <taxon>Eukaryota</taxon>
        <taxon>Metazoa</taxon>
        <taxon>Ecdysozoa</taxon>
        <taxon>Arthropoda</taxon>
        <taxon>Hexapoda</taxon>
        <taxon>Insecta</taxon>
        <taxon>Pterygota</taxon>
        <taxon>Neoptera</taxon>
        <taxon>Endopterygota</taxon>
        <taxon>Diptera</taxon>
        <taxon>Nematocera</taxon>
        <taxon>Culicoidea</taxon>
        <taxon>Culicidae</taxon>
        <taxon>Anophelinae</taxon>
        <taxon>Anopheles</taxon>
    </lineage>
</organism>
<evidence type="ECO:0000256" key="1">
    <source>
        <dbReference type="SAM" id="MobiDB-lite"/>
    </source>
</evidence>
<evidence type="ECO:0000313" key="2">
    <source>
        <dbReference type="EMBL" id="KFB50854.1"/>
    </source>
</evidence>
<dbReference type="VEuPathDB" id="VectorBase:ASIC019197"/>
<accession>A0A084WKW0</accession>
<gene>
    <name evidence="2" type="ORF">ZHAS_00019197</name>
</gene>
<name>A0A084WKW0_ANOSI</name>
<feature type="region of interest" description="Disordered" evidence="1">
    <location>
        <begin position="1"/>
        <end position="20"/>
    </location>
</feature>